<evidence type="ECO:0000313" key="1">
    <source>
        <dbReference type="EMBL" id="KAI9900038.1"/>
    </source>
</evidence>
<reference evidence="1" key="1">
    <citation type="submission" date="2022-10" db="EMBL/GenBank/DDBJ databases">
        <title>Complete Genome of Trichothecium roseum strain YXFP-22015, a Plant Pathogen Isolated from Citrus.</title>
        <authorList>
            <person name="Wang Y."/>
            <person name="Zhu L."/>
        </authorList>
    </citation>
    <scope>NUCLEOTIDE SEQUENCE</scope>
    <source>
        <strain evidence="1">YXFP-22015</strain>
    </source>
</reference>
<accession>A0ACC0V0V0</accession>
<dbReference type="Proteomes" id="UP001163324">
    <property type="component" value="Chromosome 4"/>
</dbReference>
<sequence length="411" mass="44842">MSTKTAVPAWKRLGLKLKQPADAPPAVTEPTVGQPAGAQSSKRKLDAPPSLASPKRPRREDQNTKDDNATKKNASLKQKKSVTFGDTPTKNGTSANDAAADKSPASNTTTPAKKQKPASKSKAKAAPQPKKSKQKGQSRSSAAAGIKPALEYLRHWKTSRETWKFNKNHQSTLIKHFFERENFPSADTEAFYEYIQDLKGLVRSRLREAAMEVRMQDVAAGAAGFDDSDMDVDEDDQQKVYEAILAEFFRSHLTGKKRKYYNEAQWIANSKDGEVIINRVVKRMRAEMLVDELSDGETTDASSTSKTAVAGNTGTSTPNPTDGEKRVRLNDGSGKRRRKLRTNDVESSSSESESESDSDTSSSGSSDDESSDNEEMDTQADNGDESSSSSSSSSSDDDSDDEDDSDDDDDN</sequence>
<dbReference type="EMBL" id="CM047943">
    <property type="protein sequence ID" value="KAI9900038.1"/>
    <property type="molecule type" value="Genomic_DNA"/>
</dbReference>
<proteinExistence type="predicted"/>
<gene>
    <name evidence="1" type="ORF">N3K66_004300</name>
</gene>
<organism evidence="1 2">
    <name type="scientific">Trichothecium roseum</name>
    <dbReference type="NCBI Taxonomy" id="47278"/>
    <lineage>
        <taxon>Eukaryota</taxon>
        <taxon>Fungi</taxon>
        <taxon>Dikarya</taxon>
        <taxon>Ascomycota</taxon>
        <taxon>Pezizomycotina</taxon>
        <taxon>Sordariomycetes</taxon>
        <taxon>Hypocreomycetidae</taxon>
        <taxon>Hypocreales</taxon>
        <taxon>Hypocreales incertae sedis</taxon>
        <taxon>Trichothecium</taxon>
    </lineage>
</organism>
<comment type="caution">
    <text evidence="1">The sequence shown here is derived from an EMBL/GenBank/DDBJ whole genome shotgun (WGS) entry which is preliminary data.</text>
</comment>
<protein>
    <submittedName>
        <fullName evidence="1">Uncharacterized protein</fullName>
    </submittedName>
</protein>
<keyword evidence="2" id="KW-1185">Reference proteome</keyword>
<evidence type="ECO:0000313" key="2">
    <source>
        <dbReference type="Proteomes" id="UP001163324"/>
    </source>
</evidence>
<name>A0ACC0V0V0_9HYPO</name>